<organism evidence="3 4">
    <name type="scientific">Emiliania huxleyi (strain CCMP1516)</name>
    <dbReference type="NCBI Taxonomy" id="280463"/>
    <lineage>
        <taxon>Eukaryota</taxon>
        <taxon>Haptista</taxon>
        <taxon>Haptophyta</taxon>
        <taxon>Prymnesiophyceae</taxon>
        <taxon>Isochrysidales</taxon>
        <taxon>Noelaerhabdaceae</taxon>
        <taxon>Emiliania</taxon>
    </lineage>
</organism>
<feature type="compositionally biased region" description="Basic residues" evidence="1">
    <location>
        <begin position="553"/>
        <end position="566"/>
    </location>
</feature>
<dbReference type="EnsemblProtists" id="EOD36678">
    <property type="protein sequence ID" value="EOD36678"/>
    <property type="gene ID" value="EMIHUDRAFT_226211"/>
</dbReference>
<feature type="transmembrane region" description="Helical" evidence="2">
    <location>
        <begin position="404"/>
        <end position="422"/>
    </location>
</feature>
<name>A0A0D3KLP3_EMIH1</name>
<feature type="compositionally biased region" description="Low complexity" evidence="1">
    <location>
        <begin position="17"/>
        <end position="37"/>
    </location>
</feature>
<keyword evidence="4" id="KW-1185">Reference proteome</keyword>
<accession>A0A0D3KLP3</accession>
<feature type="transmembrane region" description="Helical" evidence="2">
    <location>
        <begin position="512"/>
        <end position="533"/>
    </location>
</feature>
<dbReference type="KEGG" id="ehx:EMIHUDRAFT_226211"/>
<feature type="compositionally biased region" description="Pro residues" evidence="1">
    <location>
        <begin position="325"/>
        <end position="335"/>
    </location>
</feature>
<keyword evidence="2" id="KW-0812">Transmembrane</keyword>
<dbReference type="PaxDb" id="2903-EOD36678"/>
<feature type="region of interest" description="Disordered" evidence="1">
    <location>
        <begin position="306"/>
        <end position="342"/>
    </location>
</feature>
<dbReference type="GeneID" id="17281948"/>
<proteinExistence type="predicted"/>
<protein>
    <submittedName>
        <fullName evidence="3">Uncharacterized protein</fullName>
    </submittedName>
</protein>
<evidence type="ECO:0000313" key="3">
    <source>
        <dbReference type="EnsemblProtists" id="EOD36678"/>
    </source>
</evidence>
<dbReference type="Proteomes" id="UP000013827">
    <property type="component" value="Unassembled WGS sequence"/>
</dbReference>
<reference evidence="4" key="1">
    <citation type="journal article" date="2013" name="Nature">
        <title>Pan genome of the phytoplankton Emiliania underpins its global distribution.</title>
        <authorList>
            <person name="Read B.A."/>
            <person name="Kegel J."/>
            <person name="Klute M.J."/>
            <person name="Kuo A."/>
            <person name="Lefebvre S.C."/>
            <person name="Maumus F."/>
            <person name="Mayer C."/>
            <person name="Miller J."/>
            <person name="Monier A."/>
            <person name="Salamov A."/>
            <person name="Young J."/>
            <person name="Aguilar M."/>
            <person name="Claverie J.M."/>
            <person name="Frickenhaus S."/>
            <person name="Gonzalez K."/>
            <person name="Herman E.K."/>
            <person name="Lin Y.C."/>
            <person name="Napier J."/>
            <person name="Ogata H."/>
            <person name="Sarno A.F."/>
            <person name="Shmutz J."/>
            <person name="Schroeder D."/>
            <person name="de Vargas C."/>
            <person name="Verret F."/>
            <person name="von Dassow P."/>
            <person name="Valentin K."/>
            <person name="Van de Peer Y."/>
            <person name="Wheeler G."/>
            <person name="Dacks J.B."/>
            <person name="Delwiche C.F."/>
            <person name="Dyhrman S.T."/>
            <person name="Glockner G."/>
            <person name="John U."/>
            <person name="Richards T."/>
            <person name="Worden A.Z."/>
            <person name="Zhang X."/>
            <person name="Grigoriev I.V."/>
            <person name="Allen A.E."/>
            <person name="Bidle K."/>
            <person name="Borodovsky M."/>
            <person name="Bowler C."/>
            <person name="Brownlee C."/>
            <person name="Cock J.M."/>
            <person name="Elias M."/>
            <person name="Gladyshev V.N."/>
            <person name="Groth M."/>
            <person name="Guda C."/>
            <person name="Hadaegh A."/>
            <person name="Iglesias-Rodriguez M.D."/>
            <person name="Jenkins J."/>
            <person name="Jones B.M."/>
            <person name="Lawson T."/>
            <person name="Leese F."/>
            <person name="Lindquist E."/>
            <person name="Lobanov A."/>
            <person name="Lomsadze A."/>
            <person name="Malik S.B."/>
            <person name="Marsh M.E."/>
            <person name="Mackinder L."/>
            <person name="Mock T."/>
            <person name="Mueller-Roeber B."/>
            <person name="Pagarete A."/>
            <person name="Parker M."/>
            <person name="Probert I."/>
            <person name="Quesneville H."/>
            <person name="Raines C."/>
            <person name="Rensing S.A."/>
            <person name="Riano-Pachon D.M."/>
            <person name="Richier S."/>
            <person name="Rokitta S."/>
            <person name="Shiraiwa Y."/>
            <person name="Soanes D.M."/>
            <person name="van der Giezen M."/>
            <person name="Wahlund T.M."/>
            <person name="Williams B."/>
            <person name="Wilson W."/>
            <person name="Wolfe G."/>
            <person name="Wurch L.L."/>
        </authorList>
    </citation>
    <scope>NUCLEOTIDE SEQUENCE</scope>
</reference>
<feature type="transmembrane region" description="Helical" evidence="2">
    <location>
        <begin position="487"/>
        <end position="506"/>
    </location>
</feature>
<keyword evidence="2" id="KW-1133">Transmembrane helix</keyword>
<feature type="region of interest" description="Disordered" evidence="1">
    <location>
        <begin position="548"/>
        <end position="575"/>
    </location>
</feature>
<dbReference type="AlphaFoldDB" id="A0A0D3KLP3"/>
<keyword evidence="2" id="KW-0472">Membrane</keyword>
<sequence>MSDDEDWSSLLADYPFDLPDLPDDSPSFTSHSRASSSADGERAAKQASPAVVVTSCWGGQLMKDSSRCTEFTRSGRDFRHMFCPICSRCGIAVPVGRTRALTVGHADSPENSRGRGVWSVGHPRFRVINNTTRASPPALVIIEDESELAAGRSAAAASRSCEDGVALPSEAEQARADALSALDAVPPDWISSNGMVEMRLSKGTLVPSATLNHLVDPLALTVSDAFKRVCDRIEAEITSIAATSLSAAEELARYGGSATERSEVLRRLKEALDPAASDAMSESGNRLQKDARLTELQGLLDRIEAELGNGSDDGGESQLFSSAIPPSPTPSPPEPLTSGGSPLGFVSLQEPHKHFFIFTASIIAAVSINLCCALPSDSGSTSENSHLLNHRARAALSAACSDPMLQLILAAACSLAIGIATLPPDKYDALFCIVSVVGLFLRLIHTLLFPRESVLHHDEYVHPVMYASFSSCFGLTLGTLRRADLAILAYGCGEAISFATFITALVRFGCRLALFPLCCFDLAVLPWFTAAFLTARRYRGCAKASEFPAPAPPKHHRSLKRKAGRKLGRELCGLK</sequence>
<feature type="region of interest" description="Disordered" evidence="1">
    <location>
        <begin position="17"/>
        <end position="46"/>
    </location>
</feature>
<evidence type="ECO:0000313" key="4">
    <source>
        <dbReference type="Proteomes" id="UP000013827"/>
    </source>
</evidence>
<reference evidence="3" key="2">
    <citation type="submission" date="2024-10" db="UniProtKB">
        <authorList>
            <consortium name="EnsemblProtists"/>
        </authorList>
    </citation>
    <scope>IDENTIFICATION</scope>
</reference>
<feature type="transmembrane region" description="Helical" evidence="2">
    <location>
        <begin position="460"/>
        <end position="480"/>
    </location>
</feature>
<dbReference type="HOGENOM" id="CLU_487012_0_0_1"/>
<feature type="transmembrane region" description="Helical" evidence="2">
    <location>
        <begin position="429"/>
        <end position="448"/>
    </location>
</feature>
<evidence type="ECO:0000256" key="2">
    <source>
        <dbReference type="SAM" id="Phobius"/>
    </source>
</evidence>
<dbReference type="RefSeq" id="XP_005789107.1">
    <property type="nucleotide sequence ID" value="XM_005789050.1"/>
</dbReference>
<evidence type="ECO:0000256" key="1">
    <source>
        <dbReference type="SAM" id="MobiDB-lite"/>
    </source>
</evidence>